<feature type="transmembrane region" description="Helical" evidence="14">
    <location>
        <begin position="108"/>
        <end position="129"/>
    </location>
</feature>
<feature type="transmembrane region" description="Helical" evidence="14">
    <location>
        <begin position="272"/>
        <end position="290"/>
    </location>
</feature>
<keyword evidence="4" id="KW-0762">Sugar transport</keyword>
<keyword evidence="6 14" id="KW-1133">Transmembrane helix</keyword>
<feature type="transmembrane region" description="Helical" evidence="14">
    <location>
        <begin position="150"/>
        <end position="172"/>
    </location>
</feature>
<evidence type="ECO:0000256" key="7">
    <source>
        <dbReference type="ARBA" id="ARBA00023053"/>
    </source>
</evidence>
<dbReference type="Pfam" id="PF00474">
    <property type="entry name" value="SSF"/>
    <property type="match status" value="1"/>
</dbReference>
<keyword evidence="10" id="KW-0325">Glycoprotein</keyword>
<reference evidence="15" key="1">
    <citation type="journal article" date="2011" name="Nat. Biotechnol.">
        <title>Genome sequencing and comparison of two nonhuman primate animal models, the cynomolgus and Chinese rhesus macaques.</title>
        <authorList>
            <person name="Yan G."/>
            <person name="Zhang G."/>
            <person name="Fang X."/>
            <person name="Zhang Y."/>
            <person name="Li C."/>
            <person name="Ling F."/>
            <person name="Cooper D.N."/>
            <person name="Li Q."/>
            <person name="Li Y."/>
            <person name="van Gool A.J."/>
            <person name="Du H."/>
            <person name="Chen J."/>
            <person name="Chen R."/>
            <person name="Zhang P."/>
            <person name="Huang Z."/>
            <person name="Thompson J.R."/>
            <person name="Meng Y."/>
            <person name="Bai Y."/>
            <person name="Wang J."/>
            <person name="Zhuo M."/>
            <person name="Wang T."/>
            <person name="Huang Y."/>
            <person name="Wei L."/>
            <person name="Li J."/>
            <person name="Wang Z."/>
            <person name="Hu H."/>
            <person name="Yang P."/>
            <person name="Le L."/>
            <person name="Stenson P.D."/>
            <person name="Li B."/>
            <person name="Liu X."/>
            <person name="Ball E.V."/>
            <person name="An N."/>
            <person name="Huang Q."/>
            <person name="Zhang Y."/>
            <person name="Fan W."/>
            <person name="Zhang X."/>
            <person name="Li Y."/>
            <person name="Wang W."/>
            <person name="Katze M.G."/>
            <person name="Su B."/>
            <person name="Nielsen R."/>
            <person name="Yang H."/>
            <person name="Wang J."/>
            <person name="Wang X."/>
            <person name="Wang J."/>
        </authorList>
    </citation>
    <scope>NUCLEOTIDE SEQUENCE [LARGE SCALE GENOMIC DNA]</scope>
    <source>
        <strain evidence="15">CE-4</strain>
    </source>
</reference>
<dbReference type="Gene3D" id="1.20.1730.10">
    <property type="entry name" value="Sodium/glucose cotransporter"/>
    <property type="match status" value="1"/>
</dbReference>
<evidence type="ECO:0000256" key="5">
    <source>
        <dbReference type="ARBA" id="ARBA00022692"/>
    </source>
</evidence>
<dbReference type="InterPro" id="IPR038377">
    <property type="entry name" value="Na/Glc_symporter_sf"/>
</dbReference>
<feature type="transmembrane region" description="Helical" evidence="14">
    <location>
        <begin position="420"/>
        <end position="441"/>
    </location>
</feature>
<dbReference type="EMBL" id="CM001276">
    <property type="protein sequence ID" value="EHH49896.1"/>
    <property type="molecule type" value="Genomic_DNA"/>
</dbReference>
<evidence type="ECO:0000256" key="9">
    <source>
        <dbReference type="ARBA" id="ARBA00023136"/>
    </source>
</evidence>
<evidence type="ECO:0000256" key="6">
    <source>
        <dbReference type="ARBA" id="ARBA00022989"/>
    </source>
</evidence>
<evidence type="ECO:0000256" key="1">
    <source>
        <dbReference type="ARBA" id="ARBA00004141"/>
    </source>
</evidence>
<evidence type="ECO:0000256" key="13">
    <source>
        <dbReference type="SAM" id="MobiDB-lite"/>
    </source>
</evidence>
<evidence type="ECO:0000256" key="14">
    <source>
        <dbReference type="SAM" id="Phobius"/>
    </source>
</evidence>
<dbReference type="GO" id="GO:0005412">
    <property type="term" value="F:D-glucose:sodium symporter activity"/>
    <property type="evidence" value="ECO:0007669"/>
    <property type="project" value="TreeGrafter"/>
</dbReference>
<feature type="transmembrane region" description="Helical" evidence="14">
    <location>
        <begin position="524"/>
        <end position="545"/>
    </location>
</feature>
<evidence type="ECO:0000256" key="8">
    <source>
        <dbReference type="ARBA" id="ARBA00023065"/>
    </source>
</evidence>
<keyword evidence="9 14" id="KW-0472">Membrane</keyword>
<dbReference type="InterPro" id="IPR018212">
    <property type="entry name" value="Na/solute_symporter_CS"/>
</dbReference>
<feature type="transmembrane region" description="Helical" evidence="14">
    <location>
        <begin position="311"/>
        <end position="332"/>
    </location>
</feature>
<organism>
    <name type="scientific">Macaca fascicularis</name>
    <name type="common">Crab-eating macaque</name>
    <name type="synonym">Cynomolgus monkey</name>
    <dbReference type="NCBI Taxonomy" id="9541"/>
    <lineage>
        <taxon>Eukaryota</taxon>
        <taxon>Metazoa</taxon>
        <taxon>Chordata</taxon>
        <taxon>Craniata</taxon>
        <taxon>Vertebrata</taxon>
        <taxon>Euteleostomi</taxon>
        <taxon>Mammalia</taxon>
        <taxon>Eutheria</taxon>
        <taxon>Euarchontoglires</taxon>
        <taxon>Primates</taxon>
        <taxon>Haplorrhini</taxon>
        <taxon>Catarrhini</taxon>
        <taxon>Cercopithecidae</taxon>
        <taxon>Cercopithecinae</taxon>
        <taxon>Macaca</taxon>
    </lineage>
</organism>
<keyword evidence="11" id="KW-0739">Sodium transport</keyword>
<dbReference type="FunFam" id="1.20.1730.10:FF:000004">
    <property type="entry name" value="sodium/glucose cotransporter 5 isoform X1"/>
    <property type="match status" value="1"/>
</dbReference>
<feature type="region of interest" description="Disordered" evidence="13">
    <location>
        <begin position="591"/>
        <end position="610"/>
    </location>
</feature>
<comment type="similarity">
    <text evidence="2 12">Belongs to the sodium:solute symporter (SSF) (TC 2.A.21) family.</text>
</comment>
<keyword evidence="5 14" id="KW-0812">Transmembrane</keyword>
<evidence type="ECO:0000256" key="12">
    <source>
        <dbReference type="RuleBase" id="RU362091"/>
    </source>
</evidence>
<accession>G7NVM9</accession>
<dbReference type="PANTHER" id="PTHR11819:SF96">
    <property type="entry name" value="SODIUM_GLUCOSE COTRANSPORTER 4"/>
    <property type="match status" value="1"/>
</dbReference>
<feature type="transmembrane region" description="Helical" evidence="14">
    <location>
        <begin position="60"/>
        <end position="79"/>
    </location>
</feature>
<feature type="transmembrane region" description="Helical" evidence="14">
    <location>
        <begin position="379"/>
        <end position="408"/>
    </location>
</feature>
<feature type="transmembrane region" description="Helical" evidence="14">
    <location>
        <begin position="212"/>
        <end position="232"/>
    </location>
</feature>
<dbReference type="eggNOG" id="KOG2349">
    <property type="taxonomic scope" value="Eukaryota"/>
</dbReference>
<evidence type="ECO:0008006" key="16">
    <source>
        <dbReference type="Google" id="ProtNLM"/>
    </source>
</evidence>
<name>G7NVM9_MACFA</name>
<keyword evidence="3" id="KW-0813">Transport</keyword>
<feature type="transmembrane region" description="Helical" evidence="14">
    <location>
        <begin position="482"/>
        <end position="504"/>
    </location>
</feature>
<protein>
    <recommendedName>
        <fullName evidence="16">Sodium/glucose cotransporter 4</fullName>
    </recommendedName>
</protein>
<sequence length="677" mass="73275">MGPGTSGDGVRTETAPSVAQDSRVGLHAYDISVVVIYFVFVLAVGIWIGASLMSSNVGSGLFIGLAGTGAAGGLAVGGFEWNMRKSRSGGDRGIHARSHGRTGVRSQATWLLLALGWVFVPVYIAAGVVTMPQYLKKRFGGQRIQVYMSVLSLILYIFTKISTDIFSGALFIQMALGWNLYLSTGILLVVTAIYTIAGGLTAVIYTDALQTAIMVGGALVLMFLGFQDVGWYPGLEQRYRQAIPNVTVPNTTCHLPRPDAFHLLRDPVSGDIPWPGLIFGLTVLATWCWCTDQVIVQRSLSAKSLSHAKGGSVLGGYLKILPMFFIVMPGMISRALFPDEVGCVDPDVCQSICGARVGCSNIAYPKLVMTLMPVGLRGLMIAVIMAALMSSLTSIFNSSSTLFAIDVWQRFRRKATEQELMVVGRVFVVFLVVISILWIPIIQSSNSGQLFDYIQAVTSYLAPPITALFLLAIFCKRVTEPGAFWGLMSGLGVGLLRMILEFSYPAPACGEVDRRPAVLKDFHYLYFALLLCGLTAIVIIMVSLCTTPIPEEQASLTRLTWWTRNCPLSELEKEAHEGTPEISEIPAGQCPAGGGAAENSSLGQEQPEAPSRSWGKLLWSCFCGLSGAPEQALSPAEKAALEQKLTSIEEEPLWRHVCNINAVLLLAINIFLWGYFA</sequence>
<evidence type="ECO:0000256" key="11">
    <source>
        <dbReference type="ARBA" id="ARBA00023201"/>
    </source>
</evidence>
<dbReference type="GO" id="GO:0005886">
    <property type="term" value="C:plasma membrane"/>
    <property type="evidence" value="ECO:0007669"/>
    <property type="project" value="TreeGrafter"/>
</dbReference>
<dbReference type="InterPro" id="IPR001734">
    <property type="entry name" value="Na/solute_symporter"/>
</dbReference>
<dbReference type="AlphaFoldDB" id="G7NVM9"/>
<dbReference type="PROSITE" id="PS50283">
    <property type="entry name" value="NA_SOLUT_SYMP_3"/>
    <property type="match status" value="1"/>
</dbReference>
<evidence type="ECO:0000256" key="3">
    <source>
        <dbReference type="ARBA" id="ARBA00022448"/>
    </source>
</evidence>
<feature type="transmembrane region" description="Helical" evidence="14">
    <location>
        <begin position="26"/>
        <end position="48"/>
    </location>
</feature>
<dbReference type="PROSITE" id="PS00456">
    <property type="entry name" value="NA_SOLUT_SYMP_1"/>
    <property type="match status" value="1"/>
</dbReference>
<evidence type="ECO:0000313" key="15">
    <source>
        <dbReference type="EMBL" id="EHH49896.1"/>
    </source>
</evidence>
<evidence type="ECO:0000256" key="10">
    <source>
        <dbReference type="ARBA" id="ARBA00023180"/>
    </source>
</evidence>
<comment type="subcellular location">
    <subcellularLocation>
        <location evidence="1">Membrane</location>
        <topology evidence="1">Multi-pass membrane protein</topology>
    </subcellularLocation>
</comment>
<proteinExistence type="inferred from homology"/>
<evidence type="ECO:0000256" key="2">
    <source>
        <dbReference type="ARBA" id="ARBA00006434"/>
    </source>
</evidence>
<dbReference type="NCBIfam" id="TIGR00813">
    <property type="entry name" value="sss"/>
    <property type="match status" value="1"/>
</dbReference>
<evidence type="ECO:0000256" key="4">
    <source>
        <dbReference type="ARBA" id="ARBA00022597"/>
    </source>
</evidence>
<dbReference type="PANTHER" id="PTHR11819">
    <property type="entry name" value="SOLUTE CARRIER FAMILY 5"/>
    <property type="match status" value="1"/>
</dbReference>
<gene>
    <name evidence="15" type="ORF">EGM_00630</name>
</gene>
<keyword evidence="8" id="KW-0406">Ion transport</keyword>
<keyword evidence="7" id="KW-0915">Sodium</keyword>
<feature type="transmembrane region" description="Helical" evidence="14">
    <location>
        <begin position="453"/>
        <end position="475"/>
    </location>
</feature>
<feature type="transmembrane region" description="Helical" evidence="14">
    <location>
        <begin position="178"/>
        <end position="205"/>
    </location>
</feature>
<dbReference type="Proteomes" id="UP000009130">
    <property type="component" value="Chromosome 1"/>
</dbReference>
<feature type="transmembrane region" description="Helical" evidence="14">
    <location>
        <begin position="653"/>
        <end position="676"/>
    </location>
</feature>